<gene>
    <name evidence="2" type="ORF">FUG_LOCUS541229</name>
    <name evidence="1" type="ORF">MDCFG202_LOCUS495116</name>
</gene>
<evidence type="ECO:0000313" key="1">
    <source>
        <dbReference type="EMBL" id="CAG2003818.1"/>
    </source>
</evidence>
<protein>
    <recommendedName>
        <fullName evidence="3">BTB domain-containing protein</fullName>
    </recommendedName>
</protein>
<dbReference type="AlphaFoldDB" id="A0A4E9EKU7"/>
<evidence type="ECO:0008006" key="3">
    <source>
        <dbReference type="Google" id="ProtNLM"/>
    </source>
</evidence>
<dbReference type="Gene3D" id="3.30.710.10">
    <property type="entry name" value="Potassium Channel Kv1.1, Chain A"/>
    <property type="match status" value="1"/>
</dbReference>
<dbReference type="PANTHER" id="PTHR47843:SF5">
    <property type="entry name" value="BTB_POZ DOMAIN PROTEIN"/>
    <property type="match status" value="1"/>
</dbReference>
<name>A0A4E9EKU7_GIBZA</name>
<dbReference type="EMBL" id="CAJPIJ010000178">
    <property type="protein sequence ID" value="CAG2003818.1"/>
    <property type="molecule type" value="Genomic_DNA"/>
</dbReference>
<reference evidence="2" key="1">
    <citation type="submission" date="2019-04" db="EMBL/GenBank/DDBJ databases">
        <authorList>
            <person name="Melise S."/>
            <person name="Noan J."/>
            <person name="Okalmin O."/>
        </authorList>
    </citation>
    <scope>NUCLEOTIDE SEQUENCE</scope>
    <source>
        <strain evidence="2">FN9</strain>
    </source>
</reference>
<sequence>MSGWKASREKDYPAHRAVVCPQSSVIEKKCQFQNATQGPSCERCGAAPEYRFDFLDDDPQSVDYLVQFLYHQDYQDINISHEDDQEEEDSVAEDSEDIEISDDYIDNCYPVVHVRMYALAEKYDISALKDLALGKFNKAIQQEPPPNRFLDNAEEAYTSTVPEDRGMRDTVVKHFHTHPDLLDDERIYETLHRMHSLMYD</sequence>
<accession>A0A4E9EKU7</accession>
<dbReference type="PANTHER" id="PTHR47843">
    <property type="entry name" value="BTB DOMAIN-CONTAINING PROTEIN-RELATED"/>
    <property type="match status" value="1"/>
</dbReference>
<dbReference type="Proteomes" id="UP000746612">
    <property type="component" value="Unassembled WGS sequence"/>
</dbReference>
<proteinExistence type="predicted"/>
<reference evidence="1" key="2">
    <citation type="submission" date="2021-03" db="EMBL/GenBank/DDBJ databases">
        <authorList>
            <person name="Alouane T."/>
            <person name="Langin T."/>
            <person name="Bonhomme L."/>
        </authorList>
    </citation>
    <scope>NUCLEOTIDE SEQUENCE</scope>
    <source>
        <strain evidence="1">MDC_Fg202</strain>
    </source>
</reference>
<dbReference type="InterPro" id="IPR011333">
    <property type="entry name" value="SKP1/BTB/POZ_sf"/>
</dbReference>
<evidence type="ECO:0000313" key="2">
    <source>
        <dbReference type="EMBL" id="VIO63570.1"/>
    </source>
</evidence>
<organism evidence="2">
    <name type="scientific">Gibberella zeae</name>
    <name type="common">Wheat head blight fungus</name>
    <name type="synonym">Fusarium graminearum</name>
    <dbReference type="NCBI Taxonomy" id="5518"/>
    <lineage>
        <taxon>Eukaryota</taxon>
        <taxon>Fungi</taxon>
        <taxon>Dikarya</taxon>
        <taxon>Ascomycota</taxon>
        <taxon>Pezizomycotina</taxon>
        <taxon>Sordariomycetes</taxon>
        <taxon>Hypocreomycetidae</taxon>
        <taxon>Hypocreales</taxon>
        <taxon>Nectriaceae</taxon>
        <taxon>Fusarium</taxon>
    </lineage>
</organism>
<dbReference type="EMBL" id="CAAKMV010000182">
    <property type="protein sequence ID" value="VIO63570.1"/>
    <property type="molecule type" value="Genomic_DNA"/>
</dbReference>